<protein>
    <recommendedName>
        <fullName evidence="4">Galactosyltransferase C-terminal domain-containing protein</fullName>
    </recommendedName>
</protein>
<sequence>MLHEGPDYSRKRIGLGEDDSGVYLTGKQKAQEEAIMKKWFMNLGASSNRSTHVGFAFFRRDHLPKEDRDADPMKPIKSSTMAGAVLAVDRLYFFEIGGYDPEMDIWGGVRISSNCPSVYFWITSVLNLFVVHMLPYISSGHPYNMTGPGNNNDVHGTNLKRLTEEKKVGDFSERALCEKLRCKRFKWYLENVAKNNFILVENLAVFGADSKLRNKDVDLCLDVKGLKNNDDIVARSYSKGSFT</sequence>
<dbReference type="GO" id="GO:0005794">
    <property type="term" value="C:Golgi apparatus"/>
    <property type="evidence" value="ECO:0007669"/>
    <property type="project" value="TreeGrafter"/>
</dbReference>
<dbReference type="Gene3D" id="3.90.550.10">
    <property type="entry name" value="Spore Coat Polysaccharide Biosynthesis Protein SpsA, Chain A"/>
    <property type="match status" value="1"/>
</dbReference>
<dbReference type="GO" id="GO:0004653">
    <property type="term" value="F:polypeptide N-acetylgalactosaminyltransferase activity"/>
    <property type="evidence" value="ECO:0007669"/>
    <property type="project" value="TreeGrafter"/>
</dbReference>
<evidence type="ECO:0008006" key="4">
    <source>
        <dbReference type="Google" id="ProtNLM"/>
    </source>
</evidence>
<accession>A0A498SEM2</accession>
<evidence type="ECO:0000256" key="1">
    <source>
        <dbReference type="ARBA" id="ARBA00023157"/>
    </source>
</evidence>
<keyword evidence="1" id="KW-1015">Disulfide bond</keyword>
<dbReference type="Proteomes" id="UP000276991">
    <property type="component" value="Unassembled WGS sequence"/>
</dbReference>
<dbReference type="PANTHER" id="PTHR11675">
    <property type="entry name" value="N-ACETYLGALACTOSAMINYLTRANSFERASE"/>
    <property type="match status" value="1"/>
</dbReference>
<dbReference type="EMBL" id="UPTC01000372">
    <property type="protein sequence ID" value="VBB28269.1"/>
    <property type="molecule type" value="Genomic_DNA"/>
</dbReference>
<name>A0A498SEM2_ACAVI</name>
<evidence type="ECO:0000313" key="2">
    <source>
        <dbReference type="EMBL" id="VBB28269.1"/>
    </source>
</evidence>
<dbReference type="OrthoDB" id="6119243at2759"/>
<proteinExistence type="predicted"/>
<reference evidence="2 3" key="1">
    <citation type="submission" date="2018-08" db="EMBL/GenBank/DDBJ databases">
        <authorList>
            <person name="Laetsch R D."/>
            <person name="Stevens L."/>
            <person name="Kumar S."/>
            <person name="Blaxter L. M."/>
        </authorList>
    </citation>
    <scope>NUCLEOTIDE SEQUENCE [LARGE SCALE GENOMIC DNA]</scope>
</reference>
<dbReference type="InterPro" id="IPR029044">
    <property type="entry name" value="Nucleotide-diphossugar_trans"/>
</dbReference>
<dbReference type="GO" id="GO:0006493">
    <property type="term" value="P:protein O-linked glycosylation"/>
    <property type="evidence" value="ECO:0007669"/>
    <property type="project" value="TreeGrafter"/>
</dbReference>
<dbReference type="PANTHER" id="PTHR11675:SF43">
    <property type="entry name" value="POLYPEPTIDE N-ACETYLGALACTOSAMINYLTRANSFERASE 1"/>
    <property type="match status" value="1"/>
</dbReference>
<gene>
    <name evidence="2" type="ORF">NAV_LOCUS3099</name>
</gene>
<dbReference type="STRING" id="6277.A0A498SEM2"/>
<evidence type="ECO:0000313" key="3">
    <source>
        <dbReference type="Proteomes" id="UP000276991"/>
    </source>
</evidence>
<organism evidence="2 3">
    <name type="scientific">Acanthocheilonema viteae</name>
    <name type="common">Filarial nematode worm</name>
    <name type="synonym">Dipetalonema viteae</name>
    <dbReference type="NCBI Taxonomy" id="6277"/>
    <lineage>
        <taxon>Eukaryota</taxon>
        <taxon>Metazoa</taxon>
        <taxon>Ecdysozoa</taxon>
        <taxon>Nematoda</taxon>
        <taxon>Chromadorea</taxon>
        <taxon>Rhabditida</taxon>
        <taxon>Spirurina</taxon>
        <taxon>Spiruromorpha</taxon>
        <taxon>Filarioidea</taxon>
        <taxon>Onchocercidae</taxon>
        <taxon>Acanthocheilonema</taxon>
    </lineage>
</organism>
<keyword evidence="3" id="KW-1185">Reference proteome</keyword>
<dbReference type="AlphaFoldDB" id="A0A498SEM2"/>